<dbReference type="RefSeq" id="WP_077539910.1">
    <property type="nucleotide sequence ID" value="NZ_CP019633.1"/>
</dbReference>
<evidence type="ECO:0000313" key="2">
    <source>
        <dbReference type="Proteomes" id="UP000188273"/>
    </source>
</evidence>
<dbReference type="KEGG" id="pbu:L21SP3_01128"/>
<protein>
    <submittedName>
        <fullName evidence="1">Cysteine metabolism repressor</fullName>
    </submittedName>
</protein>
<dbReference type="PANTHER" id="PTHR33221:SF15">
    <property type="entry name" value="HTH-TYPE TRANSCRIPTIONAL REGULATOR YWGB-RELATED"/>
    <property type="match status" value="1"/>
</dbReference>
<dbReference type="InterPro" id="IPR036388">
    <property type="entry name" value="WH-like_DNA-bd_sf"/>
</dbReference>
<sequence length="133" mass="14571">MKFSRSTGYGLIAAAYIAKNGDPKTAILASSIAKEFDIPLEYLLKILQNLVRANVLRSKRGPRGGFYLAKQPGDINLLEIIEAVDGPANSEIQLPERCEELPYMKHITDACKEAVDKTKNVLVNVKLSAVIKG</sequence>
<dbReference type="GO" id="GO:0005829">
    <property type="term" value="C:cytosol"/>
    <property type="evidence" value="ECO:0007669"/>
    <property type="project" value="TreeGrafter"/>
</dbReference>
<accession>A0A1Q2HPW0</accession>
<dbReference type="STRING" id="1940790.L21SP3_01128"/>
<dbReference type="Pfam" id="PF02082">
    <property type="entry name" value="Rrf2"/>
    <property type="match status" value="1"/>
</dbReference>
<dbReference type="OrthoDB" id="270199at2"/>
<dbReference type="InterPro" id="IPR000944">
    <property type="entry name" value="Tscrpt_reg_Rrf2"/>
</dbReference>
<keyword evidence="2" id="KW-1185">Reference proteome</keyword>
<dbReference type="PROSITE" id="PS51197">
    <property type="entry name" value="HTH_RRF2_2"/>
    <property type="match status" value="1"/>
</dbReference>
<dbReference type="Proteomes" id="UP000188273">
    <property type="component" value="Chromosome"/>
</dbReference>
<dbReference type="NCBIfam" id="TIGR00738">
    <property type="entry name" value="rrf2_super"/>
    <property type="match status" value="1"/>
</dbReference>
<dbReference type="AlphaFoldDB" id="A0A1Q2HPW0"/>
<gene>
    <name evidence="1" type="primary">cymR_2</name>
    <name evidence="1" type="ORF">L21SP3_01128</name>
</gene>
<dbReference type="EMBL" id="CP019633">
    <property type="protein sequence ID" value="AQQ09324.1"/>
    <property type="molecule type" value="Genomic_DNA"/>
</dbReference>
<dbReference type="Gene3D" id="1.10.10.10">
    <property type="entry name" value="Winged helix-like DNA-binding domain superfamily/Winged helix DNA-binding domain"/>
    <property type="match status" value="1"/>
</dbReference>
<evidence type="ECO:0000313" key="1">
    <source>
        <dbReference type="EMBL" id="AQQ09324.1"/>
    </source>
</evidence>
<proteinExistence type="predicted"/>
<organism evidence="1 2">
    <name type="scientific">Sedimentisphaera cyanobacteriorum</name>
    <dbReference type="NCBI Taxonomy" id="1940790"/>
    <lineage>
        <taxon>Bacteria</taxon>
        <taxon>Pseudomonadati</taxon>
        <taxon>Planctomycetota</taxon>
        <taxon>Phycisphaerae</taxon>
        <taxon>Sedimentisphaerales</taxon>
        <taxon>Sedimentisphaeraceae</taxon>
        <taxon>Sedimentisphaera</taxon>
    </lineage>
</organism>
<reference evidence="2" key="1">
    <citation type="submission" date="2017-02" db="EMBL/GenBank/DDBJ databases">
        <title>Comparative genomics and description of representatives of a novel lineage of planctomycetes thriving in anoxic sediments.</title>
        <authorList>
            <person name="Spring S."/>
            <person name="Bunk B."/>
            <person name="Sproer C."/>
            <person name="Klenk H.-P."/>
        </authorList>
    </citation>
    <scope>NUCLEOTIDE SEQUENCE [LARGE SCALE GENOMIC DNA]</scope>
    <source>
        <strain evidence="2">L21-RPul-D3</strain>
    </source>
</reference>
<name>A0A1Q2HPW0_9BACT</name>
<dbReference type="InterPro" id="IPR036390">
    <property type="entry name" value="WH_DNA-bd_sf"/>
</dbReference>
<dbReference type="PANTHER" id="PTHR33221">
    <property type="entry name" value="WINGED HELIX-TURN-HELIX TRANSCRIPTIONAL REGULATOR, RRF2 FAMILY"/>
    <property type="match status" value="1"/>
</dbReference>
<dbReference type="SUPFAM" id="SSF46785">
    <property type="entry name" value="Winged helix' DNA-binding domain"/>
    <property type="match status" value="1"/>
</dbReference>
<dbReference type="GO" id="GO:0003700">
    <property type="term" value="F:DNA-binding transcription factor activity"/>
    <property type="evidence" value="ECO:0007669"/>
    <property type="project" value="TreeGrafter"/>
</dbReference>